<keyword evidence="2" id="KW-0479">Metal-binding</keyword>
<dbReference type="InterPro" id="IPR006620">
    <property type="entry name" value="Pro_4_hyd_alph"/>
</dbReference>
<dbReference type="SMART" id="SM00702">
    <property type="entry name" value="P4Hc"/>
    <property type="match status" value="1"/>
</dbReference>
<dbReference type="GO" id="GO:0051213">
    <property type="term" value="F:dioxygenase activity"/>
    <property type="evidence" value="ECO:0007669"/>
    <property type="project" value="UniProtKB-KW"/>
</dbReference>
<dbReference type="InterPro" id="IPR011990">
    <property type="entry name" value="TPR-like_helical_dom_sf"/>
</dbReference>
<protein>
    <submittedName>
        <fullName evidence="10">Prolyl 4-hydroxylase</fullName>
    </submittedName>
</protein>
<dbReference type="PANTHER" id="PTHR10869:SF246">
    <property type="entry name" value="TRANSMEMBRANE PROLYL 4-HYDROXYLASE"/>
    <property type="match status" value="1"/>
</dbReference>
<evidence type="ECO:0000256" key="7">
    <source>
        <dbReference type="ARBA" id="ARBA00023004"/>
    </source>
</evidence>
<gene>
    <name evidence="10" type="ORF">SAMN06297382_0176</name>
</gene>
<dbReference type="InterPro" id="IPR045054">
    <property type="entry name" value="P4HA-like"/>
</dbReference>
<reference evidence="10 11" key="1">
    <citation type="submission" date="2017-07" db="EMBL/GenBank/DDBJ databases">
        <authorList>
            <person name="Sun Z.S."/>
            <person name="Albrecht U."/>
            <person name="Echele G."/>
            <person name="Lee C.C."/>
        </authorList>
    </citation>
    <scope>NUCLEOTIDE SEQUENCE [LARGE SCALE GENOMIC DNA]</scope>
    <source>
        <strain evidence="10 11">CGMCC 1.12710</strain>
    </source>
</reference>
<keyword evidence="5" id="KW-0223">Dioxygenase</keyword>
<evidence type="ECO:0000256" key="3">
    <source>
        <dbReference type="ARBA" id="ARBA00022824"/>
    </source>
</evidence>
<dbReference type="RefSeq" id="WP_159462356.1">
    <property type="nucleotide sequence ID" value="NZ_FZQA01000001.1"/>
</dbReference>
<dbReference type="EMBL" id="FZQA01000001">
    <property type="protein sequence ID" value="SNT67684.1"/>
    <property type="molecule type" value="Genomic_DNA"/>
</dbReference>
<dbReference type="Gene3D" id="2.60.120.620">
    <property type="entry name" value="q2cbj1_9rhob like domain"/>
    <property type="match status" value="1"/>
</dbReference>
<evidence type="ECO:0000256" key="2">
    <source>
        <dbReference type="ARBA" id="ARBA00022723"/>
    </source>
</evidence>
<dbReference type="SMART" id="SM00671">
    <property type="entry name" value="SEL1"/>
    <property type="match status" value="2"/>
</dbReference>
<dbReference type="PROSITE" id="PS51471">
    <property type="entry name" value="FE2OG_OXY"/>
    <property type="match status" value="1"/>
</dbReference>
<comment type="cofactor">
    <cofactor evidence="1">
        <name>L-ascorbate</name>
        <dbReference type="ChEBI" id="CHEBI:38290"/>
    </cofactor>
</comment>
<dbReference type="Proteomes" id="UP000198346">
    <property type="component" value="Unassembled WGS sequence"/>
</dbReference>
<proteinExistence type="predicted"/>
<keyword evidence="7" id="KW-0408">Iron</keyword>
<dbReference type="OrthoDB" id="269774at2"/>
<keyword evidence="11" id="KW-1185">Reference proteome</keyword>
<dbReference type="Gene3D" id="1.25.40.10">
    <property type="entry name" value="Tetratricopeptide repeat domain"/>
    <property type="match status" value="1"/>
</dbReference>
<organism evidence="10 11">
    <name type="scientific">Amphiplicatus metriothermophilus</name>
    <dbReference type="NCBI Taxonomy" id="1519374"/>
    <lineage>
        <taxon>Bacteria</taxon>
        <taxon>Pseudomonadati</taxon>
        <taxon>Pseudomonadota</taxon>
        <taxon>Alphaproteobacteria</taxon>
        <taxon>Parvularculales</taxon>
        <taxon>Parvularculaceae</taxon>
        <taxon>Amphiplicatus</taxon>
    </lineage>
</organism>
<evidence type="ECO:0000256" key="5">
    <source>
        <dbReference type="ARBA" id="ARBA00022964"/>
    </source>
</evidence>
<dbReference type="InterPro" id="IPR006597">
    <property type="entry name" value="Sel1-like"/>
</dbReference>
<dbReference type="SUPFAM" id="SSF81901">
    <property type="entry name" value="HCP-like"/>
    <property type="match status" value="1"/>
</dbReference>
<dbReference type="Pfam" id="PF13640">
    <property type="entry name" value="2OG-FeII_Oxy_3"/>
    <property type="match status" value="1"/>
</dbReference>
<keyword evidence="6" id="KW-0560">Oxidoreductase</keyword>
<evidence type="ECO:0000256" key="4">
    <source>
        <dbReference type="ARBA" id="ARBA00022896"/>
    </source>
</evidence>
<evidence type="ECO:0000313" key="10">
    <source>
        <dbReference type="EMBL" id="SNT67684.1"/>
    </source>
</evidence>
<dbReference type="InterPro" id="IPR044862">
    <property type="entry name" value="Pro_4_hyd_alph_FE2OG_OXY"/>
</dbReference>
<dbReference type="GO" id="GO:0016705">
    <property type="term" value="F:oxidoreductase activity, acting on paired donors, with incorporation or reduction of molecular oxygen"/>
    <property type="evidence" value="ECO:0007669"/>
    <property type="project" value="InterPro"/>
</dbReference>
<evidence type="ECO:0000256" key="6">
    <source>
        <dbReference type="ARBA" id="ARBA00023002"/>
    </source>
</evidence>
<keyword evidence="3" id="KW-0256">Endoplasmic reticulum</keyword>
<evidence type="ECO:0000259" key="9">
    <source>
        <dbReference type="PROSITE" id="PS51471"/>
    </source>
</evidence>
<dbReference type="PANTHER" id="PTHR10869">
    <property type="entry name" value="PROLYL 4-HYDROXYLASE ALPHA SUBUNIT"/>
    <property type="match status" value="1"/>
</dbReference>
<dbReference type="AlphaFoldDB" id="A0A239PKV3"/>
<keyword evidence="4" id="KW-0847">Vitamin C</keyword>
<name>A0A239PKV3_9PROT</name>
<accession>A0A239PKV3</accession>
<dbReference type="InterPro" id="IPR005123">
    <property type="entry name" value="Oxoglu/Fe-dep_dioxygenase_dom"/>
</dbReference>
<sequence>MNEINALRARANAGDAAAQYRLAAMLAQAGDAASAKEWLEKAAASGHPGAIYTRATELLSGPPAHMAPVRAADMLREAVEKGGLGAARQLAALKTLGLGAATDRRGARALLAKAAAGGHPAAMREAAALAIMAGRDAAAADILLRTAALKGDWIAAVLALRRGGIFTDAEAQSALSQLRQAGAPLLDRHGPPAATATQPRALRENEIAALLEKNDAPAPSRKVLRETAPRLVAYEKALTPLECDYVICAAAPLLTPSAVVDPRAAGARQESFRTSDGCAIGVVDLDLVLFAIWEKLCDAVGALTPNSELMGVLRYRPGQEYRPHHDYLPEDEKDYSEVRRAGQRAHTLLVYLNDGFAGGETIFPRLGLSFRGRAGDALYFQNTDETGVPIEDSQHAGAAVSAGEKWMLTLWIRQRRFWFWK</sequence>
<dbReference type="GO" id="GO:0031418">
    <property type="term" value="F:L-ascorbic acid binding"/>
    <property type="evidence" value="ECO:0007669"/>
    <property type="project" value="UniProtKB-KW"/>
</dbReference>
<keyword evidence="8" id="KW-0325">Glycoprotein</keyword>
<evidence type="ECO:0000256" key="8">
    <source>
        <dbReference type="ARBA" id="ARBA00023180"/>
    </source>
</evidence>
<evidence type="ECO:0000313" key="11">
    <source>
        <dbReference type="Proteomes" id="UP000198346"/>
    </source>
</evidence>
<evidence type="ECO:0000256" key="1">
    <source>
        <dbReference type="ARBA" id="ARBA00001961"/>
    </source>
</evidence>
<feature type="domain" description="Fe2OG dioxygenase" evidence="9">
    <location>
        <begin position="304"/>
        <end position="414"/>
    </location>
</feature>
<dbReference type="GO" id="GO:0005506">
    <property type="term" value="F:iron ion binding"/>
    <property type="evidence" value="ECO:0007669"/>
    <property type="project" value="InterPro"/>
</dbReference>